<accession>A0AAP0WPR3</accession>
<protein>
    <recommendedName>
        <fullName evidence="3">Sulfotransferase</fullName>
        <ecNumber evidence="3">2.8.2.-</ecNumber>
    </recommendedName>
</protein>
<dbReference type="AlphaFoldDB" id="A0AAP0WPR3"/>
<keyword evidence="7" id="KW-1185">Reference proteome</keyword>
<dbReference type="SUPFAM" id="SSF52540">
    <property type="entry name" value="P-loop containing nucleoside triphosphate hydrolases"/>
    <property type="match status" value="1"/>
</dbReference>
<dbReference type="InterPro" id="IPR000863">
    <property type="entry name" value="Sulfotransferase_dom"/>
</dbReference>
<dbReference type="InterPro" id="IPR027417">
    <property type="entry name" value="P-loop_NTPase"/>
</dbReference>
<evidence type="ECO:0000256" key="3">
    <source>
        <dbReference type="RuleBase" id="RU361155"/>
    </source>
</evidence>
<comment type="caution">
    <text evidence="6">The sequence shown here is derived from an EMBL/GenBank/DDBJ whole genome shotgun (WGS) entry which is preliminary data.</text>
</comment>
<feature type="region of interest" description="Disordered" evidence="4">
    <location>
        <begin position="1"/>
        <end position="32"/>
    </location>
</feature>
<feature type="domain" description="Sulfotransferase" evidence="5">
    <location>
        <begin position="89"/>
        <end position="139"/>
    </location>
</feature>
<dbReference type="Pfam" id="PF00685">
    <property type="entry name" value="Sulfotransfer_1"/>
    <property type="match status" value="1"/>
</dbReference>
<keyword evidence="2 3" id="KW-0808">Transferase</keyword>
<proteinExistence type="inferred from homology"/>
<dbReference type="EMBL" id="JBBPBK010000011">
    <property type="protein sequence ID" value="KAK9274781.1"/>
    <property type="molecule type" value="Genomic_DNA"/>
</dbReference>
<evidence type="ECO:0000256" key="4">
    <source>
        <dbReference type="SAM" id="MobiDB-lite"/>
    </source>
</evidence>
<dbReference type="Proteomes" id="UP001415857">
    <property type="component" value="Unassembled WGS sequence"/>
</dbReference>
<dbReference type="EC" id="2.8.2.-" evidence="3"/>
<comment type="similarity">
    <text evidence="1 3">Belongs to the sulfotransferase 1 family.</text>
</comment>
<organism evidence="6 7">
    <name type="scientific">Liquidambar formosana</name>
    <name type="common">Formosan gum</name>
    <dbReference type="NCBI Taxonomy" id="63359"/>
    <lineage>
        <taxon>Eukaryota</taxon>
        <taxon>Viridiplantae</taxon>
        <taxon>Streptophyta</taxon>
        <taxon>Embryophyta</taxon>
        <taxon>Tracheophyta</taxon>
        <taxon>Spermatophyta</taxon>
        <taxon>Magnoliopsida</taxon>
        <taxon>eudicotyledons</taxon>
        <taxon>Gunneridae</taxon>
        <taxon>Pentapetalae</taxon>
        <taxon>Saxifragales</taxon>
        <taxon>Altingiaceae</taxon>
        <taxon>Liquidambar</taxon>
    </lineage>
</organism>
<evidence type="ECO:0000256" key="1">
    <source>
        <dbReference type="ARBA" id="ARBA00005771"/>
    </source>
</evidence>
<evidence type="ECO:0000313" key="7">
    <source>
        <dbReference type="Proteomes" id="UP001415857"/>
    </source>
</evidence>
<sequence length="174" mass="20148">MSVSDKAWEHNQTCVPKPNEDEDDKEKAKEEDCCQQTNQKYDDIFSTLPKERGWRTEHLMQYQDTWLPSGVTTIKIVTSFQQHFKALPTAIILATYPKSGTTWFKALIFAIMNRARFEISLHPLLTTNPQDCIPTIEELTYDLPFSAGNEEGVINRIAELGARDWDQFEKYQEV</sequence>
<name>A0AAP0WPR3_LIQFO</name>
<dbReference type="PANTHER" id="PTHR11783">
    <property type="entry name" value="SULFOTRANSFERASE SULT"/>
    <property type="match status" value="1"/>
</dbReference>
<reference evidence="6 7" key="1">
    <citation type="journal article" date="2024" name="Plant J.">
        <title>Genome sequences and population genomics reveal climatic adaptation and genomic divergence between two closely related sweetgum species.</title>
        <authorList>
            <person name="Xu W.Q."/>
            <person name="Ren C.Q."/>
            <person name="Zhang X.Y."/>
            <person name="Comes H.P."/>
            <person name="Liu X.H."/>
            <person name="Li Y.G."/>
            <person name="Kettle C.J."/>
            <person name="Jalonen R."/>
            <person name="Gaisberger H."/>
            <person name="Ma Y.Z."/>
            <person name="Qiu Y.X."/>
        </authorList>
    </citation>
    <scope>NUCLEOTIDE SEQUENCE [LARGE SCALE GENOMIC DNA]</scope>
    <source>
        <strain evidence="6">Hangzhou</strain>
    </source>
</reference>
<evidence type="ECO:0000259" key="5">
    <source>
        <dbReference type="Pfam" id="PF00685"/>
    </source>
</evidence>
<dbReference type="Gene3D" id="3.40.50.300">
    <property type="entry name" value="P-loop containing nucleotide triphosphate hydrolases"/>
    <property type="match status" value="1"/>
</dbReference>
<gene>
    <name evidence="6" type="ORF">L1049_022033</name>
</gene>
<evidence type="ECO:0000256" key="2">
    <source>
        <dbReference type="ARBA" id="ARBA00022679"/>
    </source>
</evidence>
<dbReference type="GO" id="GO:0008146">
    <property type="term" value="F:sulfotransferase activity"/>
    <property type="evidence" value="ECO:0007669"/>
    <property type="project" value="InterPro"/>
</dbReference>
<evidence type="ECO:0000313" key="6">
    <source>
        <dbReference type="EMBL" id="KAK9274781.1"/>
    </source>
</evidence>